<dbReference type="EMBL" id="LR031573">
    <property type="protein sequence ID" value="VDC89340.1"/>
    <property type="molecule type" value="Genomic_DNA"/>
</dbReference>
<accession>A0A3P6AUQ7</accession>
<dbReference type="AlphaFoldDB" id="A0A3P6AUQ7"/>
<reference evidence="1" key="1">
    <citation type="submission" date="2018-11" db="EMBL/GenBank/DDBJ databases">
        <authorList>
            <consortium name="Genoscope - CEA"/>
            <person name="William W."/>
        </authorList>
    </citation>
    <scope>NUCLEOTIDE SEQUENCE</scope>
</reference>
<sequence>MNLELPVFDGFRCHYRLLRVQVKLISELFNGCLEEQLSLPCLFLCFFSFRLCSLSLVFPDFQFINQFLLVVHPFKLKDDQQMGLLFFFCPFCYGVSVSGKLSRLLKGRFSTLLSLSSSNEEGSRCKLQVPSSSKVLRMQYNVFQFFCSRDSVVWCFVGFEGSNLWFHKSVSG</sequence>
<proteinExistence type="predicted"/>
<gene>
    <name evidence="1" type="ORF">BRAA02T07271Z</name>
</gene>
<name>A0A3P6AUQ7_BRACM</name>
<organism evidence="1">
    <name type="scientific">Brassica campestris</name>
    <name type="common">Field mustard</name>
    <dbReference type="NCBI Taxonomy" id="3711"/>
    <lineage>
        <taxon>Eukaryota</taxon>
        <taxon>Viridiplantae</taxon>
        <taxon>Streptophyta</taxon>
        <taxon>Embryophyta</taxon>
        <taxon>Tracheophyta</taxon>
        <taxon>Spermatophyta</taxon>
        <taxon>Magnoliopsida</taxon>
        <taxon>eudicotyledons</taxon>
        <taxon>Gunneridae</taxon>
        <taxon>Pentapetalae</taxon>
        <taxon>rosids</taxon>
        <taxon>malvids</taxon>
        <taxon>Brassicales</taxon>
        <taxon>Brassicaceae</taxon>
        <taxon>Brassiceae</taxon>
        <taxon>Brassica</taxon>
    </lineage>
</organism>
<evidence type="ECO:0000313" key="1">
    <source>
        <dbReference type="EMBL" id="VDC89340.1"/>
    </source>
</evidence>
<protein>
    <submittedName>
        <fullName evidence="1">Uncharacterized protein</fullName>
    </submittedName>
</protein>